<accession>A0ABD1JRA4</accession>
<reference evidence="1 2" key="1">
    <citation type="submission" date="2024-09" db="EMBL/GenBank/DDBJ databases">
        <title>A chromosome-level genome assembly of Gray's grenadier anchovy, Coilia grayii.</title>
        <authorList>
            <person name="Fu Z."/>
        </authorList>
    </citation>
    <scope>NUCLEOTIDE SEQUENCE [LARGE SCALE GENOMIC DNA]</scope>
    <source>
        <strain evidence="1">G4</strain>
        <tissue evidence="1">Muscle</tissue>
    </source>
</reference>
<dbReference type="EMBL" id="JBHFQA010000012">
    <property type="protein sequence ID" value="KAL2089343.1"/>
    <property type="molecule type" value="Genomic_DNA"/>
</dbReference>
<name>A0ABD1JRA4_9TELE</name>
<sequence>MSVLGEEDAANVKRKWSWLKLEGKVAVKGQELSFHIGDIFKKIDRQGLARCVLCQKDINYSNKGSHALMAHVQTDIHKRKLEVIMSTQSVASHFLPAPASQGQGSMSTSPGPETVRQQVQGKMPVPIVSRIANAEVGLRLLDSTGISFIIHNHTPSLYSLQKKFSEAFDGNLERLFSDLQVDHQWSPDQVNKMQAHLTLQYLNILLHSTNVNGCLTLISRIISFVVHLHLSFTGMTPQGRERKKKICQKLWHEETTTVLELSLYMGVLAILKDYVMLLVTFLARVRKAYTTTAVYLQKKLPLNSPTLIALSALDPLLRGRSQATIQLKRLGGMLSHLLPENQDLQRELVHFNVDLTLPRYKEGDRVVEWWGHVFDQPGKYPTLSALVKCCLSIFHGPRVESSFSLMNEVLDQRSGNMNVETFNAIQTVKYTLLSRGQTAIQMFRREDVKFGEVDRMMSKNISTAAATYRQRL</sequence>
<dbReference type="Proteomes" id="UP001591681">
    <property type="component" value="Unassembled WGS sequence"/>
</dbReference>
<keyword evidence="2" id="KW-1185">Reference proteome</keyword>
<organism evidence="1 2">
    <name type="scientific">Coilia grayii</name>
    <name type="common">Gray's grenadier anchovy</name>
    <dbReference type="NCBI Taxonomy" id="363190"/>
    <lineage>
        <taxon>Eukaryota</taxon>
        <taxon>Metazoa</taxon>
        <taxon>Chordata</taxon>
        <taxon>Craniata</taxon>
        <taxon>Vertebrata</taxon>
        <taxon>Euteleostomi</taxon>
        <taxon>Actinopterygii</taxon>
        <taxon>Neopterygii</taxon>
        <taxon>Teleostei</taxon>
        <taxon>Clupei</taxon>
        <taxon>Clupeiformes</taxon>
        <taxon>Clupeoidei</taxon>
        <taxon>Engraulidae</taxon>
        <taxon>Coilinae</taxon>
        <taxon>Coilia</taxon>
    </lineage>
</organism>
<gene>
    <name evidence="1" type="ORF">ACEWY4_014031</name>
</gene>
<dbReference type="AlphaFoldDB" id="A0ABD1JRA4"/>
<protein>
    <recommendedName>
        <fullName evidence="3">HAT C-terminal dimerisation domain-containing protein</fullName>
    </recommendedName>
</protein>
<comment type="caution">
    <text evidence="1">The sequence shown here is derived from an EMBL/GenBank/DDBJ whole genome shotgun (WGS) entry which is preliminary data.</text>
</comment>
<dbReference type="PANTHER" id="PTHR37162">
    <property type="entry name" value="HAT FAMILY DIMERISATION DOMAINCONTAINING PROTEIN-RELATED"/>
    <property type="match status" value="1"/>
</dbReference>
<evidence type="ECO:0008006" key="3">
    <source>
        <dbReference type="Google" id="ProtNLM"/>
    </source>
</evidence>
<dbReference type="PANTHER" id="PTHR37162:SF1">
    <property type="entry name" value="BED-TYPE DOMAIN-CONTAINING PROTEIN"/>
    <property type="match status" value="1"/>
</dbReference>
<proteinExistence type="predicted"/>
<evidence type="ECO:0000313" key="2">
    <source>
        <dbReference type="Proteomes" id="UP001591681"/>
    </source>
</evidence>
<evidence type="ECO:0000313" key="1">
    <source>
        <dbReference type="EMBL" id="KAL2089343.1"/>
    </source>
</evidence>